<dbReference type="RefSeq" id="WP_317492145.1">
    <property type="nucleotide sequence ID" value="NZ_CP136051.1"/>
</dbReference>
<feature type="transmembrane region" description="Helical" evidence="2">
    <location>
        <begin position="12"/>
        <end position="31"/>
    </location>
</feature>
<dbReference type="EMBL" id="CP136051">
    <property type="protein sequence ID" value="WOK09530.1"/>
    <property type="molecule type" value="Genomic_DNA"/>
</dbReference>
<feature type="transmembrane region" description="Helical" evidence="2">
    <location>
        <begin position="426"/>
        <end position="447"/>
    </location>
</feature>
<evidence type="ECO:0000313" key="4">
    <source>
        <dbReference type="Proteomes" id="UP001302349"/>
    </source>
</evidence>
<dbReference type="SUPFAM" id="SSF82693">
    <property type="entry name" value="Multidrug efflux transporter AcrB pore domain, PN1, PN2, PC1 and PC2 subdomains"/>
    <property type="match status" value="1"/>
</dbReference>
<feature type="transmembrane region" description="Helical" evidence="2">
    <location>
        <begin position="525"/>
        <end position="547"/>
    </location>
</feature>
<feature type="transmembrane region" description="Helical" evidence="2">
    <location>
        <begin position="384"/>
        <end position="406"/>
    </location>
</feature>
<reference evidence="3 4" key="1">
    <citation type="journal article" date="2023" name="Microbiol. Resour. Announc.">
        <title>Complete Genome Sequence of Imperialibacter roseus strain P4T.</title>
        <authorList>
            <person name="Tizabi D.R."/>
            <person name="Bachvaroff T."/>
            <person name="Hill R.T."/>
        </authorList>
    </citation>
    <scope>NUCLEOTIDE SEQUENCE [LARGE SCALE GENOMIC DNA]</scope>
    <source>
        <strain evidence="3 4">P4T</strain>
    </source>
</reference>
<evidence type="ECO:0000313" key="3">
    <source>
        <dbReference type="EMBL" id="WOK09530.1"/>
    </source>
</evidence>
<dbReference type="Proteomes" id="UP001302349">
    <property type="component" value="Chromosome"/>
</dbReference>
<dbReference type="Gene3D" id="3.30.70.1320">
    <property type="entry name" value="Multidrug efflux transporter AcrB pore domain like"/>
    <property type="match status" value="1"/>
</dbReference>
<name>A0ABZ0IYT4_9BACT</name>
<dbReference type="InterPro" id="IPR001036">
    <property type="entry name" value="Acrflvin-R"/>
</dbReference>
<dbReference type="SUPFAM" id="SSF82714">
    <property type="entry name" value="Multidrug efflux transporter AcrB TolC docking domain, DN and DC subdomains"/>
    <property type="match status" value="2"/>
</dbReference>
<feature type="transmembrane region" description="Helical" evidence="2">
    <location>
        <begin position="329"/>
        <end position="349"/>
    </location>
</feature>
<dbReference type="InterPro" id="IPR027463">
    <property type="entry name" value="AcrB_DN_DC_subdom"/>
</dbReference>
<feature type="transmembrane region" description="Helical" evidence="2">
    <location>
        <begin position="918"/>
        <end position="939"/>
    </location>
</feature>
<dbReference type="PRINTS" id="PR00702">
    <property type="entry name" value="ACRIFLAVINRP"/>
</dbReference>
<dbReference type="PANTHER" id="PTHR32063">
    <property type="match status" value="1"/>
</dbReference>
<proteinExistence type="predicted"/>
<keyword evidence="4" id="KW-1185">Reference proteome</keyword>
<protein>
    <submittedName>
        <fullName evidence="3">Efflux RND transporter permease subunit</fullName>
    </submittedName>
</protein>
<feature type="transmembrane region" description="Helical" evidence="2">
    <location>
        <begin position="889"/>
        <end position="911"/>
    </location>
</feature>
<feature type="coiled-coil region" evidence="1">
    <location>
        <begin position="678"/>
        <end position="705"/>
    </location>
</feature>
<dbReference type="Gene3D" id="1.20.1640.10">
    <property type="entry name" value="Multidrug efflux transporter AcrB transmembrane domain"/>
    <property type="match status" value="2"/>
</dbReference>
<accession>A0ABZ0IYT4</accession>
<evidence type="ECO:0000256" key="2">
    <source>
        <dbReference type="SAM" id="Phobius"/>
    </source>
</evidence>
<dbReference type="Gene3D" id="3.30.2090.10">
    <property type="entry name" value="Multidrug efflux transporter AcrB TolC docking domain, DN and DC subdomains"/>
    <property type="match status" value="2"/>
</dbReference>
<keyword evidence="2" id="KW-0472">Membrane</keyword>
<feature type="transmembrane region" description="Helical" evidence="2">
    <location>
        <begin position="454"/>
        <end position="475"/>
    </location>
</feature>
<feature type="transmembrane region" description="Helical" evidence="2">
    <location>
        <begin position="865"/>
        <end position="883"/>
    </location>
</feature>
<feature type="transmembrane region" description="Helical" evidence="2">
    <location>
        <begin position="355"/>
        <end position="377"/>
    </location>
</feature>
<feature type="transmembrane region" description="Helical" evidence="2">
    <location>
        <begin position="991"/>
        <end position="1020"/>
    </location>
</feature>
<gene>
    <name evidence="3" type="ORF">RT717_12860</name>
</gene>
<organism evidence="3 4">
    <name type="scientific">Imperialibacter roseus</name>
    <dbReference type="NCBI Taxonomy" id="1324217"/>
    <lineage>
        <taxon>Bacteria</taxon>
        <taxon>Pseudomonadati</taxon>
        <taxon>Bacteroidota</taxon>
        <taxon>Cytophagia</taxon>
        <taxon>Cytophagales</taxon>
        <taxon>Flammeovirgaceae</taxon>
        <taxon>Imperialibacter</taxon>
    </lineage>
</organism>
<evidence type="ECO:0000256" key="1">
    <source>
        <dbReference type="SAM" id="Coils"/>
    </source>
</evidence>
<keyword evidence="2" id="KW-0812">Transmembrane</keyword>
<dbReference type="PANTHER" id="PTHR32063:SF33">
    <property type="entry name" value="RND SUPERFAMILY EFFLUX PUMP PERMEASE COMPONENT"/>
    <property type="match status" value="1"/>
</dbReference>
<dbReference type="Gene3D" id="3.30.70.1440">
    <property type="entry name" value="Multidrug efflux transporter AcrB pore domain"/>
    <property type="match status" value="1"/>
</dbReference>
<keyword evidence="1" id="KW-0175">Coiled coil</keyword>
<sequence length="1057" mass="117785">MRTILSFFIKYPIWANVILFAVFLLGLASFLTMKKSFFPERTPNMITVSVSYPGAAPEEMEEGITIKIEEALKGIVGIVEVRSVSSENSASITIETSTNYELDEVLTEVKNAVDRINSFPVGAEKPTVFKQQSTSMASFLGLKGNVPLRELKTIAEKIEDDLLKSGLITQVRVSGFPDLEISIEVPEENLSRYGITFTQVANAVRVNNRDVSGGTIKTSEEEIRIRANAKDYDPEVIGNIVLKANADGTRVLLKDIGTVTLGFADIPNKYYSNNVRAVNISVSKLPEEDLLAISEYLDKYVADFNAQNQGVTLFTNFDFYSILEQRIDLLTSNFVLGLVLVMITLGLFLSLRLSFWVAAGIPISFLAMFVVGSIAGITINMLSLFGMLLVVGILVDDGIVISENIYTHFEKGKTPEQAAVDGTLEMMPSVFTSVATTMLAFVTLIFLDNGGFSYEMAVVVIACLGFSLVEAFLILPSHLASKAILSKRKPDTLYDRFRTTMEKGIDFVRFKLYGNSIKFLVQWRWIAMMGPLVFVMMVVGMSQGGLIRFEFFPRTPFDDLQVDLMLKPGTRESITEDYLRRFQDQVWEVHEEMKKEAGLTEPFFSSVDIIIGTGASRSSSGSHVGYVGVNFEDLEGKNISAFEVANQIRKKIGPIPEAENFTVGAAQRWGKPVSIALKGKFIDEIEEAKAELKESLRRIDLLKDITDNSAIGQREIKLELKPLAYFMGLNHQDITQQIRQGFFGEEVQRLIIGTDEVRVWVRYPEEDRINVSQLESMKIRTANGAEYPLSQLASYEVERGVLSINRFNGKREVRVEADLANNNTSMPPLIEKITADIMPPIMAKHPSLEYSFEGQQRRASRELDSGAVIFGLCLVATLLLLMLTTRSYLQPFMIFSLIPLGFICAIFGHWIEDKTVSILSAYGMLALSGVIINDAVVMVDQFNRNLKEGMNMHDAVIDAGVSRFRPIVLTSATTVAGLYPIILETSFQAQFLIPMAISIAYGVALGTLFILFFFPVFLMVMNDIRVYSKWLLFGGEKPNKEEVEPAVKEMKKGYALS</sequence>
<dbReference type="Pfam" id="PF00873">
    <property type="entry name" value="ACR_tran"/>
    <property type="match status" value="1"/>
</dbReference>
<dbReference type="Gene3D" id="3.30.70.1430">
    <property type="entry name" value="Multidrug efflux transporter AcrB pore domain"/>
    <property type="match status" value="2"/>
</dbReference>
<dbReference type="SUPFAM" id="SSF82866">
    <property type="entry name" value="Multidrug efflux transporter AcrB transmembrane domain"/>
    <property type="match status" value="2"/>
</dbReference>
<keyword evidence="2" id="KW-1133">Transmembrane helix</keyword>